<dbReference type="PANTHER" id="PTHR18966">
    <property type="entry name" value="IONOTROPIC GLUTAMATE RECEPTOR"/>
    <property type="match status" value="1"/>
</dbReference>
<dbReference type="Pfam" id="PF10613">
    <property type="entry name" value="Lig_chan-Glu_bd"/>
    <property type="match status" value="1"/>
</dbReference>
<feature type="domain" description="Ionotropic glutamate receptor L-glutamate and glycine-binding" evidence="19">
    <location>
        <begin position="509"/>
        <end position="577"/>
    </location>
</feature>
<keyword evidence="3" id="KW-1003">Cell membrane</keyword>
<keyword evidence="13" id="KW-1071">Ligand-gated ion channel</keyword>
<evidence type="ECO:0000256" key="4">
    <source>
        <dbReference type="ARBA" id="ARBA00022692"/>
    </source>
</evidence>
<dbReference type="GeneID" id="117141409"/>
<keyword evidence="20" id="KW-1185">Reference proteome</keyword>
<accession>A0A6P8K923</accession>
<keyword evidence="14" id="KW-0407">Ion channel</keyword>
<dbReference type="CTD" id="44484"/>
<dbReference type="InterPro" id="IPR001828">
    <property type="entry name" value="ANF_lig-bd_rcpt"/>
</dbReference>
<feature type="compositionally biased region" description="Pro residues" evidence="16">
    <location>
        <begin position="679"/>
        <end position="695"/>
    </location>
</feature>
<dbReference type="GO" id="GO:0007166">
    <property type="term" value="P:cell surface receptor signaling pathway"/>
    <property type="evidence" value="ECO:0007669"/>
    <property type="project" value="UniProtKB-ARBA"/>
</dbReference>
<dbReference type="AlphaFoldDB" id="A0A6P8K923"/>
<keyword evidence="12" id="KW-0628">Postsynaptic cell membrane</keyword>
<keyword evidence="10 21" id="KW-0675">Receptor</keyword>
<evidence type="ECO:0000256" key="12">
    <source>
        <dbReference type="ARBA" id="ARBA00023257"/>
    </source>
</evidence>
<evidence type="ECO:0000256" key="16">
    <source>
        <dbReference type="SAM" id="MobiDB-lite"/>
    </source>
</evidence>
<evidence type="ECO:0000256" key="11">
    <source>
        <dbReference type="ARBA" id="ARBA00023180"/>
    </source>
</evidence>
<gene>
    <name evidence="21" type="primary">LOC117141409</name>
</gene>
<evidence type="ECO:0000256" key="15">
    <source>
        <dbReference type="ARBA" id="ARBA00034104"/>
    </source>
</evidence>
<evidence type="ECO:0000256" key="10">
    <source>
        <dbReference type="ARBA" id="ARBA00023170"/>
    </source>
</evidence>
<keyword evidence="6" id="KW-1133">Transmembrane helix</keyword>
<proteinExistence type="inferred from homology"/>
<dbReference type="InterPro" id="IPR015683">
    <property type="entry name" value="Ionotropic_Glu_rcpt"/>
</dbReference>
<name>A0A6P8K923_DROMA</name>
<dbReference type="CDD" id="cd06380">
    <property type="entry name" value="PBP1_iGluR_AMPA"/>
    <property type="match status" value="1"/>
</dbReference>
<evidence type="ECO:0000313" key="20">
    <source>
        <dbReference type="Proteomes" id="UP000515162"/>
    </source>
</evidence>
<evidence type="ECO:0000256" key="5">
    <source>
        <dbReference type="ARBA" id="ARBA00022729"/>
    </source>
</evidence>
<keyword evidence="5 17" id="KW-0732">Signal</keyword>
<protein>
    <submittedName>
        <fullName evidence="21">Glutamate receptor 1 isoform X2</fullName>
    </submittedName>
</protein>
<evidence type="ECO:0000256" key="3">
    <source>
        <dbReference type="ARBA" id="ARBA00022475"/>
    </source>
</evidence>
<dbReference type="SMART" id="SM00079">
    <property type="entry name" value="PBPe"/>
    <property type="match status" value="1"/>
</dbReference>
<dbReference type="InterPro" id="IPR028082">
    <property type="entry name" value="Peripla_BP_I"/>
</dbReference>
<evidence type="ECO:0000256" key="7">
    <source>
        <dbReference type="ARBA" id="ARBA00023018"/>
    </source>
</evidence>
<evidence type="ECO:0000256" key="6">
    <source>
        <dbReference type="ARBA" id="ARBA00022989"/>
    </source>
</evidence>
<evidence type="ECO:0000256" key="17">
    <source>
        <dbReference type="SAM" id="SignalP"/>
    </source>
</evidence>
<dbReference type="GO" id="GO:0022824">
    <property type="term" value="F:transmitter-gated monoatomic ion channel activity"/>
    <property type="evidence" value="ECO:0007669"/>
    <property type="project" value="UniProtKB-ARBA"/>
</dbReference>
<dbReference type="FunFam" id="3.40.190.10:FF:000001">
    <property type="entry name" value="Glutamate receptor ionotropic, kainate 2"/>
    <property type="match status" value="1"/>
</dbReference>
<dbReference type="Pfam" id="PF01094">
    <property type="entry name" value="ANF_receptor"/>
    <property type="match status" value="1"/>
</dbReference>
<feature type="chain" id="PRO_5027687741" evidence="17">
    <location>
        <begin position="28"/>
        <end position="695"/>
    </location>
</feature>
<comment type="subcellular location">
    <subcellularLocation>
        <location evidence="15">Postsynaptic cell membrane</location>
        <topology evidence="15">Multi-pass membrane protein</topology>
    </subcellularLocation>
</comment>
<keyword evidence="11" id="KW-0325">Glycoprotein</keyword>
<evidence type="ECO:0000256" key="1">
    <source>
        <dbReference type="ARBA" id="ARBA00008685"/>
    </source>
</evidence>
<feature type="region of interest" description="Disordered" evidence="16">
    <location>
        <begin position="659"/>
        <end position="695"/>
    </location>
</feature>
<evidence type="ECO:0000256" key="14">
    <source>
        <dbReference type="ARBA" id="ARBA00023303"/>
    </source>
</evidence>
<dbReference type="Gene3D" id="3.40.190.10">
    <property type="entry name" value="Periplasmic binding protein-like II"/>
    <property type="match status" value="1"/>
</dbReference>
<evidence type="ECO:0000256" key="13">
    <source>
        <dbReference type="ARBA" id="ARBA00023286"/>
    </source>
</evidence>
<dbReference type="InterPro" id="IPR019594">
    <property type="entry name" value="Glu/Gly-bd"/>
</dbReference>
<reference evidence="21" key="1">
    <citation type="submission" date="2025-08" db="UniProtKB">
        <authorList>
            <consortium name="RefSeq"/>
        </authorList>
    </citation>
    <scope>IDENTIFICATION</scope>
    <source>
        <strain evidence="21">Mau12</strain>
        <tissue evidence="21">Whole Body</tissue>
    </source>
</reference>
<evidence type="ECO:0000313" key="21">
    <source>
        <dbReference type="RefSeq" id="XP_033160724.1"/>
    </source>
</evidence>
<keyword evidence="4" id="KW-0812">Transmembrane</keyword>
<dbReference type="SMART" id="SM00918">
    <property type="entry name" value="Lig_chan-Glu_bd"/>
    <property type="match status" value="1"/>
</dbReference>
<dbReference type="Gene3D" id="3.40.50.2300">
    <property type="match status" value="3"/>
</dbReference>
<comment type="similarity">
    <text evidence="1">Belongs to the glutamate-gated ion channel (TC 1.A.10.1) family.</text>
</comment>
<evidence type="ECO:0000259" key="19">
    <source>
        <dbReference type="SMART" id="SM00918"/>
    </source>
</evidence>
<dbReference type="SUPFAM" id="SSF53822">
    <property type="entry name" value="Periplasmic binding protein-like I"/>
    <property type="match status" value="1"/>
</dbReference>
<organism evidence="20 21">
    <name type="scientific">Drosophila mauritiana</name>
    <name type="common">Fruit fly</name>
    <dbReference type="NCBI Taxonomy" id="7226"/>
    <lineage>
        <taxon>Eukaryota</taxon>
        <taxon>Metazoa</taxon>
        <taxon>Ecdysozoa</taxon>
        <taxon>Arthropoda</taxon>
        <taxon>Hexapoda</taxon>
        <taxon>Insecta</taxon>
        <taxon>Pterygota</taxon>
        <taxon>Neoptera</taxon>
        <taxon>Endopterygota</taxon>
        <taxon>Diptera</taxon>
        <taxon>Brachycera</taxon>
        <taxon>Muscomorpha</taxon>
        <taxon>Ephydroidea</taxon>
        <taxon>Drosophilidae</taxon>
        <taxon>Drosophila</taxon>
        <taxon>Sophophora</taxon>
    </lineage>
</organism>
<dbReference type="SUPFAM" id="SSF53850">
    <property type="entry name" value="Periplasmic binding protein-like II"/>
    <property type="match status" value="1"/>
</dbReference>
<dbReference type="GO" id="GO:0045211">
    <property type="term" value="C:postsynaptic membrane"/>
    <property type="evidence" value="ECO:0007669"/>
    <property type="project" value="UniProtKB-SubCell"/>
</dbReference>
<keyword evidence="8" id="KW-0406">Ion transport</keyword>
<evidence type="ECO:0000259" key="18">
    <source>
        <dbReference type="SMART" id="SM00079"/>
    </source>
</evidence>
<feature type="signal peptide" evidence="17">
    <location>
        <begin position="1"/>
        <end position="27"/>
    </location>
</feature>
<evidence type="ECO:0000256" key="8">
    <source>
        <dbReference type="ARBA" id="ARBA00023065"/>
    </source>
</evidence>
<keyword evidence="7" id="KW-0770">Synapse</keyword>
<feature type="domain" description="Ionotropic glutamate receptor C-terminal" evidence="18">
    <location>
        <begin position="499"/>
        <end position="680"/>
    </location>
</feature>
<dbReference type="Proteomes" id="UP000515162">
    <property type="component" value="Chromosome 3L"/>
</dbReference>
<evidence type="ECO:0000256" key="9">
    <source>
        <dbReference type="ARBA" id="ARBA00023136"/>
    </source>
</evidence>
<dbReference type="RefSeq" id="XP_033160724.1">
    <property type="nucleotide sequence ID" value="XM_033304833.1"/>
</dbReference>
<keyword evidence="9" id="KW-0472">Membrane</keyword>
<sequence>MRFGLKLSCLWPSFLLWLTWSSGGGGGSWWGVSAQPSLTEKIPLGAIFEQGTDEVQSAFKYAMLNHNLNVSSRRFELQAYVDVINTADAFKLSRLICNQFSRGVYSMLGAVSPDSFDTLHSYSNTFQMPFVTPWFPEKVLTPSSGFLDFALSMRPDYHQAIIDTIQFYGWRKIIYLYDSHDGLLRLQQIYQGLRPGNESFQVELVKRISNVSMAIEFLHTLEQIGRFENKHIVLDCPTEMAKQILIQHVRDLRLGRRTYHYLLSGLVMDDRWESEIIEFGAINITGFRIVDTNRRLVREFYDSWKRLDPQMSVGAGRESISAQAALMYDAVFVLVEAFNKILRKKPDQFRNNVQRRSQTLMVAQAAASTSSDGYNYSASGGGGGNGGAGGGFAGSDSGGSGGMASRALDCNTAKGWVNAWEHGDKISRYLRKVEIEGLTGDIKFNDDGRRVNYTLHVVEMTVNSAMVKVAEWNDDAGLQPLNAKYVRLRPHVEFEKNRTYIVTTVLEEPYIMLKQVAFGEKLHGNNRFEGYCKDLADLLAKELGINYELRLVKDGNYGSEKSSAHGGWDGMVGELVRKEADIAIAAMTITAERERVIDFSKPFMSLGISIMIKKPVKQTPGVFSFMNPLSQEIWIRMHITNSLPISSRPASSEVHHCPLLRDHPLRAPRRQQEQLPCRRPSPPEVPVPEAPPRRR</sequence>
<evidence type="ECO:0000256" key="2">
    <source>
        <dbReference type="ARBA" id="ARBA00022448"/>
    </source>
</evidence>
<dbReference type="FunFam" id="3.40.50.2300:FF:000186">
    <property type="entry name" value="Glutamate receptor 1"/>
    <property type="match status" value="1"/>
</dbReference>
<dbReference type="InterPro" id="IPR001320">
    <property type="entry name" value="Iontro_rcpt_C"/>
</dbReference>
<keyword evidence="2" id="KW-0813">Transport</keyword>